<organism evidence="2 3">
    <name type="scientific">Weissella diestrammenae</name>
    <dbReference type="NCBI Taxonomy" id="1162633"/>
    <lineage>
        <taxon>Bacteria</taxon>
        <taxon>Bacillati</taxon>
        <taxon>Bacillota</taxon>
        <taxon>Bacilli</taxon>
        <taxon>Lactobacillales</taxon>
        <taxon>Lactobacillaceae</taxon>
        <taxon>Weissella</taxon>
    </lineage>
</organism>
<dbReference type="RefSeq" id="WP_187528513.1">
    <property type="nucleotide sequence ID" value="NZ_CP060724.1"/>
</dbReference>
<dbReference type="GO" id="GO:0016757">
    <property type="term" value="F:glycosyltransferase activity"/>
    <property type="evidence" value="ECO:0007669"/>
    <property type="project" value="InterPro"/>
</dbReference>
<name>A0A7G9T3K3_9LACO</name>
<evidence type="ECO:0000259" key="1">
    <source>
        <dbReference type="Pfam" id="PF00534"/>
    </source>
</evidence>
<dbReference type="PANTHER" id="PTHR12526">
    <property type="entry name" value="GLYCOSYLTRANSFERASE"/>
    <property type="match status" value="1"/>
</dbReference>
<dbReference type="KEGG" id="wdi:H9L19_04380"/>
<dbReference type="Pfam" id="PF00534">
    <property type="entry name" value="Glycos_transf_1"/>
    <property type="match status" value="1"/>
</dbReference>
<keyword evidence="2" id="KW-0808">Transferase</keyword>
<protein>
    <submittedName>
        <fullName evidence="2">Glycosyltransferase</fullName>
    </submittedName>
</protein>
<evidence type="ECO:0000313" key="3">
    <source>
        <dbReference type="Proteomes" id="UP000515800"/>
    </source>
</evidence>
<dbReference type="EMBL" id="CP060724">
    <property type="protein sequence ID" value="QNN74678.1"/>
    <property type="molecule type" value="Genomic_DNA"/>
</dbReference>
<dbReference type="Gene3D" id="3.40.50.2000">
    <property type="entry name" value="Glycogen Phosphorylase B"/>
    <property type="match status" value="3"/>
</dbReference>
<gene>
    <name evidence="2" type="ORF">H9L19_04380</name>
</gene>
<dbReference type="SUPFAM" id="SSF53756">
    <property type="entry name" value="UDP-Glycosyltransferase/glycogen phosphorylase"/>
    <property type="match status" value="1"/>
</dbReference>
<feature type="domain" description="Glycosyl transferase family 1" evidence="1">
    <location>
        <begin position="327"/>
        <end position="485"/>
    </location>
</feature>
<keyword evidence="3" id="KW-1185">Reference proteome</keyword>
<reference evidence="2 3" key="1">
    <citation type="submission" date="2020-08" db="EMBL/GenBank/DDBJ databases">
        <title>Genome sequence of Weissella diestrammenae KACC 16890T.</title>
        <authorList>
            <person name="Hyun D.-W."/>
            <person name="Bae J.-W."/>
        </authorList>
    </citation>
    <scope>NUCLEOTIDE SEQUENCE [LARGE SCALE GENOMIC DNA]</scope>
    <source>
        <strain evidence="2 3">KACC 16890</strain>
    </source>
</reference>
<dbReference type="PANTHER" id="PTHR12526:SF630">
    <property type="entry name" value="GLYCOSYLTRANSFERASE"/>
    <property type="match status" value="1"/>
</dbReference>
<evidence type="ECO:0000313" key="2">
    <source>
        <dbReference type="EMBL" id="QNN74678.1"/>
    </source>
</evidence>
<proteinExistence type="predicted"/>
<accession>A0A7G9T3K3</accession>
<dbReference type="Proteomes" id="UP000515800">
    <property type="component" value="Chromosome"/>
</dbReference>
<sequence length="506" mass="56788">MNLFVSENIFAFNSGTEHAQARRTRLFNEQGEKALYVTRDYNRFLDRDLHDIGLSSDQVLNMYDFFQGTTQVVRQEQNLRLIPELPLDTYHITGQGPNYSTLDRFGQQIARINVMPATVGLVNDITYNDRAGNPTIRENWDWRGFKSSIDTFHADGQVGVQRFLNQAEVPVLEVLHMNVNGQLFPTMWKLLDYQGKQWRFNTENELFVFFLEALTKQYPNSVLISDRRSLDGVISEVSGAGQKMAYFHDIHTPDAKKPRTGKPYPAYELALDQRKHAYDMILVPTKAQRDDLKARYPDLTVKAAPNTFVSADLLANNRARVDSGITNRVLYLGRLSPEKRPEDAIRALAALRKTVPDATLELMGYATDAEYEKKLQRLVAELQLTPAVIFTPYGHQAEVSAALSRAQILVQTSVGEGLGMNLVEGLSYGLPIVSYDINYTTNDTSIVEDGVNGFVVPNAAYGTLGAKVAIILQDAILAKQMKQASFDKAEAMTADKMFAEWQAVLG</sequence>
<dbReference type="AlphaFoldDB" id="A0A7G9T3K3"/>
<dbReference type="InterPro" id="IPR001296">
    <property type="entry name" value="Glyco_trans_1"/>
</dbReference>